<evidence type="ECO:0000313" key="2">
    <source>
        <dbReference type="Proteomes" id="UP000762676"/>
    </source>
</evidence>
<comment type="caution">
    <text evidence="1">The sequence shown here is derived from an EMBL/GenBank/DDBJ whole genome shotgun (WGS) entry which is preliminary data.</text>
</comment>
<evidence type="ECO:0000313" key="1">
    <source>
        <dbReference type="EMBL" id="GFR64132.1"/>
    </source>
</evidence>
<sequence length="125" mass="14289">MFSVGKLMDVECRMKQCIENYKNKVLKAFYDDRSKRYRFIVIERNLDDFYVSLYPALHTVCNVKSDCCCCVPAPDPVPPIHGLGDGHSTLIPHGRGGDDVDVGHLRFVSPALPQEACDEERWRWS</sequence>
<organism evidence="1 2">
    <name type="scientific">Elysia marginata</name>
    <dbReference type="NCBI Taxonomy" id="1093978"/>
    <lineage>
        <taxon>Eukaryota</taxon>
        <taxon>Metazoa</taxon>
        <taxon>Spiralia</taxon>
        <taxon>Lophotrochozoa</taxon>
        <taxon>Mollusca</taxon>
        <taxon>Gastropoda</taxon>
        <taxon>Heterobranchia</taxon>
        <taxon>Euthyneura</taxon>
        <taxon>Panpulmonata</taxon>
        <taxon>Sacoglossa</taxon>
        <taxon>Placobranchoidea</taxon>
        <taxon>Plakobranchidae</taxon>
        <taxon>Elysia</taxon>
    </lineage>
</organism>
<name>A0AAV4ESG4_9GAST</name>
<keyword evidence="2" id="KW-1185">Reference proteome</keyword>
<protein>
    <submittedName>
        <fullName evidence="1">Uncharacterized protein</fullName>
    </submittedName>
</protein>
<gene>
    <name evidence="1" type="ORF">ElyMa_005498400</name>
</gene>
<dbReference type="AlphaFoldDB" id="A0AAV4ESG4"/>
<dbReference type="Proteomes" id="UP000762676">
    <property type="component" value="Unassembled WGS sequence"/>
</dbReference>
<reference evidence="1 2" key="1">
    <citation type="journal article" date="2021" name="Elife">
        <title>Chloroplast acquisition without the gene transfer in kleptoplastic sea slugs, Plakobranchus ocellatus.</title>
        <authorList>
            <person name="Maeda T."/>
            <person name="Takahashi S."/>
            <person name="Yoshida T."/>
            <person name="Shimamura S."/>
            <person name="Takaki Y."/>
            <person name="Nagai Y."/>
            <person name="Toyoda A."/>
            <person name="Suzuki Y."/>
            <person name="Arimoto A."/>
            <person name="Ishii H."/>
            <person name="Satoh N."/>
            <person name="Nishiyama T."/>
            <person name="Hasebe M."/>
            <person name="Maruyama T."/>
            <person name="Minagawa J."/>
            <person name="Obokata J."/>
            <person name="Shigenobu S."/>
        </authorList>
    </citation>
    <scope>NUCLEOTIDE SEQUENCE [LARGE SCALE GENOMIC DNA]</scope>
</reference>
<accession>A0AAV4ESG4</accession>
<dbReference type="EMBL" id="BMAT01010973">
    <property type="protein sequence ID" value="GFR64132.1"/>
    <property type="molecule type" value="Genomic_DNA"/>
</dbReference>
<proteinExistence type="predicted"/>